<dbReference type="AlphaFoldDB" id="A0A3G8JMX6"/>
<dbReference type="RefSeq" id="WP_124708539.1">
    <property type="nucleotide sequence ID" value="NZ_CP033972.1"/>
</dbReference>
<dbReference type="Proteomes" id="UP000271469">
    <property type="component" value="Chromosome"/>
</dbReference>
<name>A0A3G8JMX6_9ACTN</name>
<gene>
    <name evidence="2" type="ORF">D7316_02545</name>
</gene>
<dbReference type="InterPro" id="IPR032710">
    <property type="entry name" value="NTF2-like_dom_sf"/>
</dbReference>
<dbReference type="Pfam" id="PF13577">
    <property type="entry name" value="SnoaL_4"/>
    <property type="match status" value="1"/>
</dbReference>
<dbReference type="Gene3D" id="3.10.450.50">
    <property type="match status" value="1"/>
</dbReference>
<proteinExistence type="predicted"/>
<sequence length="131" mass="13902">MITQTHAEVAAAVRSVIGAHTQAQDAGQTDAVAALYADEAVLEVPGGDAIVGRAAVREAFAGWAPTTPQKHLVGNTAVSVAGDTVRAISDVVFFQRTDAGWTPLIVGRYDDTFVLVDDAWQISRRSTTYQM</sequence>
<dbReference type="OrthoDB" id="4555743at2"/>
<dbReference type="InterPro" id="IPR037401">
    <property type="entry name" value="SnoaL-like"/>
</dbReference>
<reference evidence="2 3" key="1">
    <citation type="submission" date="2018-11" db="EMBL/GenBank/DDBJ databases">
        <title>Gordonia insulae sp. nov., isolated from an island soil.</title>
        <authorList>
            <person name="Kim Y.S."/>
            <person name="Kim S.B."/>
        </authorList>
    </citation>
    <scope>NUCLEOTIDE SEQUENCE [LARGE SCALE GENOMIC DNA]</scope>
    <source>
        <strain evidence="2 3">MMS17-SY073</strain>
    </source>
</reference>
<keyword evidence="3" id="KW-1185">Reference proteome</keyword>
<protein>
    <recommendedName>
        <fullName evidence="1">SnoaL-like domain-containing protein</fullName>
    </recommendedName>
</protein>
<dbReference type="KEGG" id="gom:D7316_02545"/>
<dbReference type="EMBL" id="CP033972">
    <property type="protein sequence ID" value="AZG45945.1"/>
    <property type="molecule type" value="Genomic_DNA"/>
</dbReference>
<organism evidence="2 3">
    <name type="scientific">Gordonia insulae</name>
    <dbReference type="NCBI Taxonomy" id="2420509"/>
    <lineage>
        <taxon>Bacteria</taxon>
        <taxon>Bacillati</taxon>
        <taxon>Actinomycetota</taxon>
        <taxon>Actinomycetes</taxon>
        <taxon>Mycobacteriales</taxon>
        <taxon>Gordoniaceae</taxon>
        <taxon>Gordonia</taxon>
    </lineage>
</organism>
<evidence type="ECO:0000313" key="2">
    <source>
        <dbReference type="EMBL" id="AZG45945.1"/>
    </source>
</evidence>
<evidence type="ECO:0000259" key="1">
    <source>
        <dbReference type="Pfam" id="PF13577"/>
    </source>
</evidence>
<feature type="domain" description="SnoaL-like" evidence="1">
    <location>
        <begin position="7"/>
        <end position="125"/>
    </location>
</feature>
<evidence type="ECO:0000313" key="3">
    <source>
        <dbReference type="Proteomes" id="UP000271469"/>
    </source>
</evidence>
<accession>A0A3G8JMX6</accession>
<dbReference type="SUPFAM" id="SSF54427">
    <property type="entry name" value="NTF2-like"/>
    <property type="match status" value="1"/>
</dbReference>
<dbReference type="CDD" id="cd00531">
    <property type="entry name" value="NTF2_like"/>
    <property type="match status" value="1"/>
</dbReference>